<evidence type="ECO:0000313" key="3">
    <source>
        <dbReference type="Proteomes" id="UP001198962"/>
    </source>
</evidence>
<dbReference type="InterPro" id="IPR049945">
    <property type="entry name" value="AAA_22"/>
</dbReference>
<keyword evidence="2" id="KW-0067">ATP-binding</keyword>
<dbReference type="RefSeq" id="WP_308451781.1">
    <property type="nucleotide sequence ID" value="NZ_JAJEPU010000038.1"/>
</dbReference>
<name>A0AAE3AT98_9FIRM</name>
<evidence type="ECO:0000313" key="2">
    <source>
        <dbReference type="EMBL" id="MCC2165489.1"/>
    </source>
</evidence>
<evidence type="ECO:0000259" key="1">
    <source>
        <dbReference type="Pfam" id="PF13401"/>
    </source>
</evidence>
<organism evidence="2 3">
    <name type="scientific">Brotaphodocola catenula</name>
    <dbReference type="NCBI Taxonomy" id="2885361"/>
    <lineage>
        <taxon>Bacteria</taxon>
        <taxon>Bacillati</taxon>
        <taxon>Bacillota</taxon>
        <taxon>Clostridia</taxon>
        <taxon>Lachnospirales</taxon>
        <taxon>Lachnospiraceae</taxon>
        <taxon>Brotaphodocola</taxon>
    </lineage>
</organism>
<dbReference type="Proteomes" id="UP001198962">
    <property type="component" value="Unassembled WGS sequence"/>
</dbReference>
<sequence>MRFLKDMPLDYVETEESDNLYDDVDLTAEDCVEARYWKRNGNLGNPDICALPRAADVSELFSQNSIPIPGYDPAKVKTAPPYERKRQLIGLKRIRYPFPFHSLIEYHLSTALISSYVSRRNGITAIARPTRVAGEETPTNIISCTNDISANVLGFSIVGTSGVGKSTAFDLTCAKYPRVIRHTFPDGFYTQIPIIRLTAFANSNLTALFLSFAKQIDRLLDTGTDHLNAVSGKANLGKIVSIVCGWIEIYHIGVIAIDEIQFLDFSQSSAKSFENFLTITAQTGVAIVAIGTPEACRLWGSMLRIQRRMASSIIRADSYCKDRAYMGEIIRRIWKYQWLDKAADLTEEVADAMYAESCGSIDLLTTLWMMLQFEALSSRMQPVLDEAYVHKIAEKHIREMRGLLKESLVENEQKFLELRENMLADIQQSALADEERRAAEAIRREAKENIESGYDRDTVLSQVIGSVADCYPEYSELQIRKAFAKAEQEDGFKKAAKGERVQRVLAVLKKVGKGKRRTVGTKQAAVDDGKMKKIETALMGCIENGKEPRHDHARMHEADGR</sequence>
<dbReference type="EMBL" id="JAJEPU010000038">
    <property type="protein sequence ID" value="MCC2165489.1"/>
    <property type="molecule type" value="Genomic_DNA"/>
</dbReference>
<dbReference type="AlphaFoldDB" id="A0AAE3AT98"/>
<dbReference type="InterPro" id="IPR027417">
    <property type="entry name" value="P-loop_NTPase"/>
</dbReference>
<feature type="domain" description="ORC1/DEAH AAA+ ATPase" evidence="1">
    <location>
        <begin position="157"/>
        <end position="295"/>
    </location>
</feature>
<dbReference type="SUPFAM" id="SSF52540">
    <property type="entry name" value="P-loop containing nucleoside triphosphate hydrolases"/>
    <property type="match status" value="1"/>
</dbReference>
<dbReference type="GO" id="GO:0005524">
    <property type="term" value="F:ATP binding"/>
    <property type="evidence" value="ECO:0007669"/>
    <property type="project" value="UniProtKB-KW"/>
</dbReference>
<keyword evidence="3" id="KW-1185">Reference proteome</keyword>
<protein>
    <submittedName>
        <fullName evidence="2">ATP-binding protein</fullName>
    </submittedName>
</protein>
<gene>
    <name evidence="2" type="ORF">LKD32_11510</name>
</gene>
<reference evidence="2" key="1">
    <citation type="submission" date="2021-10" db="EMBL/GenBank/DDBJ databases">
        <title>Anaerobic single-cell dispensing facilitates the cultivation of human gut bacteria.</title>
        <authorList>
            <person name="Afrizal A."/>
        </authorList>
    </citation>
    <scope>NUCLEOTIDE SEQUENCE</scope>
    <source>
        <strain evidence="2">CLA-AA-H274</strain>
    </source>
</reference>
<keyword evidence="2" id="KW-0547">Nucleotide-binding</keyword>
<dbReference type="Pfam" id="PF13401">
    <property type="entry name" value="AAA_22"/>
    <property type="match status" value="1"/>
</dbReference>
<dbReference type="GO" id="GO:0016887">
    <property type="term" value="F:ATP hydrolysis activity"/>
    <property type="evidence" value="ECO:0007669"/>
    <property type="project" value="InterPro"/>
</dbReference>
<comment type="caution">
    <text evidence="2">The sequence shown here is derived from an EMBL/GenBank/DDBJ whole genome shotgun (WGS) entry which is preliminary data.</text>
</comment>
<accession>A0AAE3AT98</accession>
<proteinExistence type="predicted"/>